<accession>A0A317PG05</accession>
<dbReference type="AlphaFoldDB" id="A0A317PG05"/>
<dbReference type="Proteomes" id="UP000246352">
    <property type="component" value="Unassembled WGS sequence"/>
</dbReference>
<proteinExistence type="predicted"/>
<dbReference type="InterPro" id="IPR029058">
    <property type="entry name" value="AB_hydrolase_fold"/>
</dbReference>
<gene>
    <name evidence="2" type="ORF">DFR52_1135</name>
</gene>
<feature type="domain" description="Serine aminopeptidase S33" evidence="1">
    <location>
        <begin position="27"/>
        <end position="292"/>
    </location>
</feature>
<evidence type="ECO:0000313" key="2">
    <source>
        <dbReference type="EMBL" id="PWV95271.1"/>
    </source>
</evidence>
<evidence type="ECO:0000313" key="3">
    <source>
        <dbReference type="Proteomes" id="UP000246352"/>
    </source>
</evidence>
<dbReference type="PANTHER" id="PTHR11614">
    <property type="entry name" value="PHOSPHOLIPASE-RELATED"/>
    <property type="match status" value="1"/>
</dbReference>
<keyword evidence="3" id="KW-1185">Reference proteome</keyword>
<comment type="caution">
    <text evidence="2">The sequence shown here is derived from an EMBL/GenBank/DDBJ whole genome shotgun (WGS) entry which is preliminary data.</text>
</comment>
<dbReference type="Gene3D" id="3.40.50.1820">
    <property type="entry name" value="alpha/beta hydrolase"/>
    <property type="match status" value="1"/>
</dbReference>
<dbReference type="SUPFAM" id="SSF53474">
    <property type="entry name" value="alpha/beta-Hydrolases"/>
    <property type="match status" value="1"/>
</dbReference>
<reference evidence="2 3" key="1">
    <citation type="submission" date="2018-05" db="EMBL/GenBank/DDBJ databases">
        <title>Genomic Encyclopedia of Type Strains, Phase IV (KMG-IV): sequencing the most valuable type-strain genomes for metagenomic binning, comparative biology and taxonomic classification.</title>
        <authorList>
            <person name="Goeker M."/>
        </authorList>
    </citation>
    <scope>NUCLEOTIDE SEQUENCE [LARGE SCALE GENOMIC DNA]</scope>
    <source>
        <strain evidence="2 3">DSM 16791</strain>
    </source>
</reference>
<keyword evidence="2" id="KW-0378">Hydrolase</keyword>
<dbReference type="GO" id="GO:0016787">
    <property type="term" value="F:hydrolase activity"/>
    <property type="evidence" value="ECO:0007669"/>
    <property type="project" value="UniProtKB-KW"/>
</dbReference>
<name>A0A317PG05_9HYPH</name>
<dbReference type="InterPro" id="IPR022742">
    <property type="entry name" value="Hydrolase_4"/>
</dbReference>
<dbReference type="OrthoDB" id="9806902at2"/>
<evidence type="ECO:0000259" key="1">
    <source>
        <dbReference type="Pfam" id="PF12146"/>
    </source>
</evidence>
<protein>
    <submittedName>
        <fullName evidence="2">Alpha-beta hydrolase superfamily lysophospholipase</fullName>
    </submittedName>
</protein>
<dbReference type="InterPro" id="IPR051044">
    <property type="entry name" value="MAG_DAG_Lipase"/>
</dbReference>
<dbReference type="EMBL" id="QGTR01000013">
    <property type="protein sequence ID" value="PWV95271.1"/>
    <property type="molecule type" value="Genomic_DNA"/>
</dbReference>
<dbReference type="RefSeq" id="WP_110034589.1">
    <property type="nucleotide sequence ID" value="NZ_QGTR01000013.1"/>
</dbReference>
<organism evidence="2 3">
    <name type="scientific">Hoeflea marina</name>
    <dbReference type="NCBI Taxonomy" id="274592"/>
    <lineage>
        <taxon>Bacteria</taxon>
        <taxon>Pseudomonadati</taxon>
        <taxon>Pseudomonadota</taxon>
        <taxon>Alphaproteobacteria</taxon>
        <taxon>Hyphomicrobiales</taxon>
        <taxon>Rhizobiaceae</taxon>
        <taxon>Hoeflea</taxon>
    </lineage>
</organism>
<sequence length="320" mass="34179">MTSFSAAPLPSSTGAILALRHMPAEGPARAVVQINHGLAEHSGRYRRFAAFLAGQGYHVYAHDHRGHGGTRAPDAIPGQFAHAGGTEKVIADVLAVHDHIAARHPGLPVVVFGHSMGGLIALNFAERHPRRPAALAVWNSNFHAGPAGRAAQIILATEAWLKGSDVPSQMLPRLTFAAWGRAIPRHRTPFDWLSHDSAEVDAYIRDPLCGWDATVGMWQAVFRLIYAGASKRALSRLPRALPIHLVGGAEDPSTGRGAALEWLARRMRGNGLADVTLSILPGTRHESLNETNRTETMADFSVWLLGALPAAAAQPPASGT</sequence>
<dbReference type="Pfam" id="PF12146">
    <property type="entry name" value="Hydrolase_4"/>
    <property type="match status" value="1"/>
</dbReference>